<dbReference type="AlphaFoldDB" id="A0AB39XUK4"/>
<accession>A0AB39XUK4</accession>
<dbReference type="GO" id="GO:0016491">
    <property type="term" value="F:oxidoreductase activity"/>
    <property type="evidence" value="ECO:0007669"/>
    <property type="project" value="InterPro"/>
</dbReference>
<evidence type="ECO:0000313" key="1">
    <source>
        <dbReference type="EMBL" id="XDV60909.1"/>
    </source>
</evidence>
<dbReference type="InterPro" id="IPR044053">
    <property type="entry name" value="AsaB-like"/>
</dbReference>
<dbReference type="EMBL" id="CP165734">
    <property type="protein sequence ID" value="XDV60909.1"/>
    <property type="molecule type" value="Genomic_DNA"/>
</dbReference>
<dbReference type="RefSeq" id="WP_369726253.1">
    <property type="nucleotide sequence ID" value="NZ_CP165734.1"/>
</dbReference>
<organism evidence="1">
    <name type="scientific">Bradyrhizobium sp. LLZ17</name>
    <dbReference type="NCBI Taxonomy" id="3239388"/>
    <lineage>
        <taxon>Bacteria</taxon>
        <taxon>Pseudomonadati</taxon>
        <taxon>Pseudomonadota</taxon>
        <taxon>Alphaproteobacteria</taxon>
        <taxon>Hyphomicrobiales</taxon>
        <taxon>Nitrobacteraceae</taxon>
        <taxon>Bradyrhizobium</taxon>
    </lineage>
</organism>
<proteinExistence type="predicted"/>
<gene>
    <name evidence="1" type="ORF">AB8Z38_17450</name>
</gene>
<dbReference type="PANTHER" id="PTHR34598">
    <property type="entry name" value="BLL6449 PROTEIN"/>
    <property type="match status" value="1"/>
</dbReference>
<sequence>MRNKKPSAPSTEATRDCLEYVKGQINFARRTSDEPAPEADLLRRLPDMLFGHIHEQPPLLSYDITIRNARPIVNQLSLEREGFTLVQRELRCLTERDPEILYDRYLEEMVPYIKKSFDASWVEVRRQTLILRSAAGSSAPTMKEPIALAHTDYAPIAGPVVAAIASQSQGIPVRSYSRLMIIQTWHALSPPPQDFPLAICDGASVRDSDIDVVDYTVHNYSFKMGIVRFNPAQRWYYFPEMTTDEFILFKSYDSDARCNPQTPHSAFDNRRAHPSARARESLEARFFVYYA</sequence>
<reference evidence="1" key="1">
    <citation type="submission" date="2024-08" db="EMBL/GenBank/DDBJ databases">
        <authorList>
            <person name="Chaddad Z."/>
            <person name="Lamrabet M."/>
            <person name="Bouhnik O."/>
            <person name="Alami S."/>
            <person name="Wipf D."/>
            <person name="Courty P.E."/>
            <person name="Missbah El Idrissi M."/>
        </authorList>
    </citation>
    <scope>NUCLEOTIDE SEQUENCE</scope>
    <source>
        <strain evidence="1">LLZ17</strain>
    </source>
</reference>
<dbReference type="PANTHER" id="PTHR34598:SF3">
    <property type="entry name" value="OXIDOREDUCTASE AN1597"/>
    <property type="match status" value="1"/>
</dbReference>
<protein>
    <submittedName>
        <fullName evidence="1">CmcJ/NvfI family oxidoreductase</fullName>
    </submittedName>
</protein>
<name>A0AB39XUK4_9BRAD</name>
<dbReference type="NCBIfam" id="NF041278">
    <property type="entry name" value="CmcJ_NvfI_EfuI"/>
    <property type="match status" value="1"/>
</dbReference>